<keyword evidence="4" id="KW-0309">Germination</keyword>
<evidence type="ECO:0000313" key="10">
    <source>
        <dbReference type="Proteomes" id="UP000826616"/>
    </source>
</evidence>
<reference evidence="9 10" key="1">
    <citation type="submission" date="2021-08" db="EMBL/GenBank/DDBJ databases">
        <title>Complete genome sequence of the strain Aneurinibacillus thermoaerophilus CCM 8960.</title>
        <authorList>
            <person name="Musilova J."/>
            <person name="Kourilova X."/>
            <person name="Pernicova I."/>
            <person name="Bezdicek M."/>
            <person name="Lengerova M."/>
            <person name="Obruca S."/>
            <person name="Sedlar K."/>
        </authorList>
    </citation>
    <scope>NUCLEOTIDE SEQUENCE [LARGE SCALE GENOMIC DNA]</scope>
    <source>
        <strain evidence="9 10">CCM 8960</strain>
    </source>
</reference>
<keyword evidence="10" id="KW-1185">Reference proteome</keyword>
<dbReference type="Pfam" id="PF03845">
    <property type="entry name" value="Spore_permease"/>
    <property type="match status" value="1"/>
</dbReference>
<dbReference type="InterPro" id="IPR004761">
    <property type="entry name" value="Spore_GerAB"/>
</dbReference>
<accession>A0ABX8YE08</accession>
<organism evidence="9 10">
    <name type="scientific">Aneurinibacillus thermoaerophilus</name>
    <dbReference type="NCBI Taxonomy" id="143495"/>
    <lineage>
        <taxon>Bacteria</taxon>
        <taxon>Bacillati</taxon>
        <taxon>Bacillota</taxon>
        <taxon>Bacilli</taxon>
        <taxon>Bacillales</taxon>
        <taxon>Paenibacillaceae</taxon>
        <taxon>Aneurinibacillus group</taxon>
        <taxon>Aneurinibacillus</taxon>
    </lineage>
</organism>
<evidence type="ECO:0000256" key="3">
    <source>
        <dbReference type="ARBA" id="ARBA00022448"/>
    </source>
</evidence>
<keyword evidence="5 8" id="KW-0812">Transmembrane</keyword>
<evidence type="ECO:0000256" key="5">
    <source>
        <dbReference type="ARBA" id="ARBA00022692"/>
    </source>
</evidence>
<dbReference type="Proteomes" id="UP000826616">
    <property type="component" value="Chromosome"/>
</dbReference>
<dbReference type="PANTHER" id="PTHR34975">
    <property type="entry name" value="SPORE GERMINATION PROTEIN A2"/>
    <property type="match status" value="1"/>
</dbReference>
<gene>
    <name evidence="9" type="ORF">K3F53_05220</name>
</gene>
<evidence type="ECO:0000256" key="6">
    <source>
        <dbReference type="ARBA" id="ARBA00022989"/>
    </source>
</evidence>
<comment type="similarity">
    <text evidence="2">Belongs to the amino acid-polyamine-organocation (APC) superfamily. Spore germination protein (SGP) (TC 2.A.3.9) family.</text>
</comment>
<keyword evidence="6 8" id="KW-1133">Transmembrane helix</keyword>
<feature type="transmembrane region" description="Helical" evidence="8">
    <location>
        <begin position="82"/>
        <end position="103"/>
    </location>
</feature>
<comment type="subcellular location">
    <subcellularLocation>
        <location evidence="1">Membrane</location>
        <topology evidence="1">Multi-pass membrane protein</topology>
    </subcellularLocation>
</comment>
<evidence type="ECO:0000256" key="4">
    <source>
        <dbReference type="ARBA" id="ARBA00022544"/>
    </source>
</evidence>
<evidence type="ECO:0000313" key="9">
    <source>
        <dbReference type="EMBL" id="QYY43625.1"/>
    </source>
</evidence>
<sequence>MILHPKDRITPTQTALTVAHFTIGVSILVLPRIVVDKSGTSDAWISVLLGGFLSLFFGYVAAKLSQQFPGQTFYQYNQIIAGRFIGTILSIALIIYFILITGYQVRILGETIRLHVLEKTPIEVVSIAFVSAANS</sequence>
<keyword evidence="3" id="KW-0813">Transport</keyword>
<dbReference type="PANTHER" id="PTHR34975:SF2">
    <property type="entry name" value="SPORE GERMINATION PROTEIN A2"/>
    <property type="match status" value="1"/>
</dbReference>
<proteinExistence type="inferred from homology"/>
<evidence type="ECO:0000256" key="8">
    <source>
        <dbReference type="SAM" id="Phobius"/>
    </source>
</evidence>
<dbReference type="GeneID" id="97140762"/>
<evidence type="ECO:0000256" key="7">
    <source>
        <dbReference type="ARBA" id="ARBA00023136"/>
    </source>
</evidence>
<dbReference type="EMBL" id="CP080764">
    <property type="protein sequence ID" value="QYY43625.1"/>
    <property type="molecule type" value="Genomic_DNA"/>
</dbReference>
<evidence type="ECO:0000256" key="2">
    <source>
        <dbReference type="ARBA" id="ARBA00007998"/>
    </source>
</evidence>
<dbReference type="RefSeq" id="WP_057899533.1">
    <property type="nucleotide sequence ID" value="NZ_CP080764.1"/>
</dbReference>
<keyword evidence="7 8" id="KW-0472">Membrane</keyword>
<dbReference type="Gene3D" id="1.20.1740.10">
    <property type="entry name" value="Amino acid/polyamine transporter I"/>
    <property type="match status" value="1"/>
</dbReference>
<feature type="transmembrane region" description="Helical" evidence="8">
    <location>
        <begin position="12"/>
        <end position="31"/>
    </location>
</feature>
<protein>
    <submittedName>
        <fullName evidence="9">Spore germination protein</fullName>
    </submittedName>
</protein>
<name>A0ABX8YE08_ANETH</name>
<evidence type="ECO:0000256" key="1">
    <source>
        <dbReference type="ARBA" id="ARBA00004141"/>
    </source>
</evidence>
<feature type="transmembrane region" description="Helical" evidence="8">
    <location>
        <begin position="43"/>
        <end position="62"/>
    </location>
</feature>